<protein>
    <recommendedName>
        <fullName evidence="3">EF-hand domain-containing protein</fullName>
    </recommendedName>
</protein>
<evidence type="ECO:0000313" key="1">
    <source>
        <dbReference type="EMBL" id="KAK3272368.1"/>
    </source>
</evidence>
<dbReference type="EMBL" id="LGRX02009011">
    <property type="protein sequence ID" value="KAK3272368.1"/>
    <property type="molecule type" value="Genomic_DNA"/>
</dbReference>
<gene>
    <name evidence="1" type="ORF">CYMTET_19337</name>
</gene>
<proteinExistence type="predicted"/>
<evidence type="ECO:0000313" key="2">
    <source>
        <dbReference type="Proteomes" id="UP001190700"/>
    </source>
</evidence>
<accession>A0AAE0G6E9</accession>
<keyword evidence="2" id="KW-1185">Reference proteome</keyword>
<dbReference type="AlphaFoldDB" id="A0AAE0G6E9"/>
<name>A0AAE0G6E9_9CHLO</name>
<reference evidence="1 2" key="1">
    <citation type="journal article" date="2015" name="Genome Biol. Evol.">
        <title>Comparative Genomics of a Bacterivorous Green Alga Reveals Evolutionary Causalities and Consequences of Phago-Mixotrophic Mode of Nutrition.</title>
        <authorList>
            <person name="Burns J.A."/>
            <person name="Paasch A."/>
            <person name="Narechania A."/>
            <person name="Kim E."/>
        </authorList>
    </citation>
    <scope>NUCLEOTIDE SEQUENCE [LARGE SCALE GENOMIC DNA]</scope>
    <source>
        <strain evidence="1 2">PLY_AMNH</strain>
    </source>
</reference>
<sequence length="507" mass="56735">MGVLDYNLISAQTTLHESLLDGSETYCSDIGDYYYSYDSDNDGIFEPEFCAGSMSSSLFSISPQADSIFFETYGESNVIYSIEATEGEDCSSVTSGQSCIHVEYAPSDLQNRLTAESKGKCRCYERTSFLQAGVDDLILELDHHVTALHGNGYNVKTYVKKLGELENKHVFEKGGPISASLAEILQWAEVDLDLYPNVEPNLQWLEDKDDVFLATLQGPDGQRTNHYPYPRLTGLVIDVELSYSNFRMAETEANDRDDKNAAADIICIMSLTPTLMWTSKVDSELTGSTETIINRNGVRVTFHTTGLLYAFDVFLLLDCIVQGLVLISTANMAVAFTARFLLGTKSVLYNNVMVDKLDALTQYSQFTSQAVVASVVFDILDDNGQGELEKVELFRRMTELFYDNKETFSWEMVATLVELVFDCASTDNNDHWEMLQEDGKTKSYLSRTSTNDVLTRGMGDLLSTVAAPWPPLTPGPQRWRTAHAEVQYHDLRRPREGELMLSQEGVD</sequence>
<organism evidence="1 2">
    <name type="scientific">Cymbomonas tetramitiformis</name>
    <dbReference type="NCBI Taxonomy" id="36881"/>
    <lineage>
        <taxon>Eukaryota</taxon>
        <taxon>Viridiplantae</taxon>
        <taxon>Chlorophyta</taxon>
        <taxon>Pyramimonadophyceae</taxon>
        <taxon>Pyramimonadales</taxon>
        <taxon>Pyramimonadaceae</taxon>
        <taxon>Cymbomonas</taxon>
    </lineage>
</organism>
<comment type="caution">
    <text evidence="1">The sequence shown here is derived from an EMBL/GenBank/DDBJ whole genome shotgun (WGS) entry which is preliminary data.</text>
</comment>
<evidence type="ECO:0008006" key="3">
    <source>
        <dbReference type="Google" id="ProtNLM"/>
    </source>
</evidence>
<dbReference type="Proteomes" id="UP001190700">
    <property type="component" value="Unassembled WGS sequence"/>
</dbReference>